<feature type="modified residue" description="Pyruvic acid (Ser); by autocatalysis" evidence="9">
    <location>
        <position position="83"/>
    </location>
</feature>
<comment type="subunit">
    <text evidence="9">Heterooctamer of four alpha and four beta chains arranged as a tetramer of alpha/beta heterodimers.</text>
</comment>
<evidence type="ECO:0000256" key="2">
    <source>
        <dbReference type="ARBA" id="ARBA00022813"/>
    </source>
</evidence>
<keyword evidence="4 9" id="KW-0865">Zymogen</keyword>
<dbReference type="FunFam" id="3.60.90.10:FF:000005">
    <property type="entry name" value="Arginine decarboxylase proenzyme"/>
    <property type="match status" value="1"/>
</dbReference>
<dbReference type="HAMAP" id="MF_01298">
    <property type="entry name" value="ArgDC"/>
    <property type="match status" value="1"/>
</dbReference>
<dbReference type="AlphaFoldDB" id="A0AAQ4CNN4"/>
<keyword evidence="5 9" id="KW-0456">Lyase</keyword>
<dbReference type="KEGG" id="scas:SACC_04320"/>
<dbReference type="InterPro" id="IPR017716">
    <property type="entry name" value="S-AdoMet_deCOase_pro-enz"/>
</dbReference>
<dbReference type="HAMAP" id="MF_00464">
    <property type="entry name" value="AdoMetDC_1"/>
    <property type="match status" value="1"/>
</dbReference>
<evidence type="ECO:0000313" key="10">
    <source>
        <dbReference type="EMBL" id="BDB97415.1"/>
    </source>
</evidence>
<evidence type="ECO:0000256" key="5">
    <source>
        <dbReference type="ARBA" id="ARBA00023239"/>
    </source>
</evidence>
<dbReference type="GO" id="GO:0008792">
    <property type="term" value="F:arginine decarboxylase activity"/>
    <property type="evidence" value="ECO:0007669"/>
    <property type="project" value="UniProtKB-UniRule"/>
</dbReference>
<dbReference type="EMBL" id="AP025226">
    <property type="protein sequence ID" value="BDB97415.1"/>
    <property type="molecule type" value="Genomic_DNA"/>
</dbReference>
<comment type="function">
    <text evidence="9">Specifically catalyzes the decarboxylation of L-arginine to agmatine. Has no S-adenosylmethionine decarboxylase (AdoMetDC) activity.</text>
</comment>
<feature type="chain" id="PRO_5042650459" description="Arginine decarboxylase alpha chain" evidence="9">
    <location>
        <begin position="83"/>
        <end position="135"/>
    </location>
</feature>
<evidence type="ECO:0000256" key="1">
    <source>
        <dbReference type="ARBA" id="ARBA00022793"/>
    </source>
</evidence>
<evidence type="ECO:0000256" key="3">
    <source>
        <dbReference type="ARBA" id="ARBA00023115"/>
    </source>
</evidence>
<dbReference type="Gene3D" id="3.60.90.10">
    <property type="entry name" value="S-adenosylmethionine decarboxylase"/>
    <property type="match status" value="1"/>
</dbReference>
<keyword evidence="2 9" id="KW-0068">Autocatalytic cleavage</keyword>
<dbReference type="InterPro" id="IPR016067">
    <property type="entry name" value="S-AdoMet_deCO2ase_core"/>
</dbReference>
<comment type="similarity">
    <text evidence="8 9">Belongs to the prokaryotic AdoMetDC family. Type 1 subfamily.</text>
</comment>
<keyword evidence="1 9" id="KW-0210">Decarboxylase</keyword>
<evidence type="ECO:0000256" key="9">
    <source>
        <dbReference type="HAMAP-Rule" id="MF_01298"/>
    </source>
</evidence>
<dbReference type="GO" id="GO:0005829">
    <property type="term" value="C:cytosol"/>
    <property type="evidence" value="ECO:0007669"/>
    <property type="project" value="TreeGrafter"/>
</dbReference>
<keyword evidence="3 9" id="KW-0620">Polyamine biosynthesis</keyword>
<sequence>MSEQKILIQNPSPSINDEDRIVGKHVFGNLYDIDPQKLTNKEFLEKLVLDAVNIAHMKLVEIKSWSFGGKKGGVSVIALVEESHIALHTWNEYNYATLDVYTCGEDSDPQSAFNYIVNALGPKRYQMFYADRSSK</sequence>
<name>A0AAQ4CNN4_9CREN</name>
<evidence type="ECO:0000313" key="11">
    <source>
        <dbReference type="Proteomes" id="UP001319921"/>
    </source>
</evidence>
<evidence type="ECO:0000256" key="7">
    <source>
        <dbReference type="ARBA" id="ARBA00023317"/>
    </source>
</evidence>
<evidence type="ECO:0000256" key="6">
    <source>
        <dbReference type="ARBA" id="ARBA00023270"/>
    </source>
</evidence>
<reference evidence="10 11" key="1">
    <citation type="journal article" date="2022" name="Microbiol. Resour. Announc.">
        <title>Complete Genome Sequence of the Hyperthermophilic and Acidophilic Archaeon Saccharolobus caldissimus Strain HS-3T.</title>
        <authorList>
            <person name="Sakai H.D."/>
            <person name="Kurosawa N."/>
        </authorList>
    </citation>
    <scope>NUCLEOTIDE SEQUENCE [LARGE SCALE GENOMIC DNA]</scope>
    <source>
        <strain evidence="10 11">JCM32116</strain>
    </source>
</reference>
<evidence type="ECO:0000256" key="4">
    <source>
        <dbReference type="ARBA" id="ARBA00023145"/>
    </source>
</evidence>
<dbReference type="InterPro" id="IPR027549">
    <property type="entry name" value="ArgDC"/>
</dbReference>
<dbReference type="SUPFAM" id="SSF56276">
    <property type="entry name" value="S-adenosylmethionine decarboxylase"/>
    <property type="match status" value="1"/>
</dbReference>
<dbReference type="GO" id="GO:0004014">
    <property type="term" value="F:adenosylmethionine decarboxylase activity"/>
    <property type="evidence" value="ECO:0007669"/>
    <property type="project" value="InterPro"/>
</dbReference>
<dbReference type="GeneID" id="68865162"/>
<dbReference type="PANTHER" id="PTHR33866">
    <property type="entry name" value="S-ADENOSYLMETHIONINE DECARBOXYLASE PROENZYME"/>
    <property type="match status" value="1"/>
</dbReference>
<organism evidence="10 11">
    <name type="scientific">Saccharolobus caldissimus</name>
    <dbReference type="NCBI Taxonomy" id="1702097"/>
    <lineage>
        <taxon>Archaea</taxon>
        <taxon>Thermoproteota</taxon>
        <taxon>Thermoprotei</taxon>
        <taxon>Sulfolobales</taxon>
        <taxon>Sulfolobaceae</taxon>
        <taxon>Saccharolobus</taxon>
    </lineage>
</organism>
<dbReference type="PANTHER" id="PTHR33866:SF2">
    <property type="entry name" value="S-ADENOSYLMETHIONINE DECARBOXYLASE PROENZYME"/>
    <property type="match status" value="1"/>
</dbReference>
<dbReference type="RefSeq" id="WP_229571412.1">
    <property type="nucleotide sequence ID" value="NZ_AP025226.1"/>
</dbReference>
<accession>A0AAQ4CNN4</accession>
<dbReference type="GO" id="GO:0008295">
    <property type="term" value="P:spermidine biosynthetic process"/>
    <property type="evidence" value="ECO:0007669"/>
    <property type="project" value="InterPro"/>
</dbReference>
<gene>
    <name evidence="10" type="ORF">SACC_04320</name>
</gene>
<dbReference type="EC" id="4.1.1.19" evidence="9"/>
<dbReference type="Proteomes" id="UP001319921">
    <property type="component" value="Chromosome"/>
</dbReference>
<dbReference type="GO" id="GO:0006527">
    <property type="term" value="P:L-arginine catabolic process"/>
    <property type="evidence" value="ECO:0007669"/>
    <property type="project" value="UniProtKB-UniRule"/>
</dbReference>
<dbReference type="InterPro" id="IPR003826">
    <property type="entry name" value="AdoMetDC_fam_prok"/>
</dbReference>
<feature type="site" description="Cleavage (non-hydrolytic); by autolysis" evidence="9">
    <location>
        <begin position="82"/>
        <end position="83"/>
    </location>
</feature>
<keyword evidence="6 9" id="KW-0704">Schiff base</keyword>
<protein>
    <recommendedName>
        <fullName evidence="9">Arginine decarboxylase proenzyme</fullName>
        <shortName evidence="9">ADC</shortName>
        <shortName evidence="9">ArgDC</shortName>
        <ecNumber evidence="9">4.1.1.19</ecNumber>
    </recommendedName>
    <alternativeName>
        <fullName evidence="9">Pyruvoyl-dependent arginine decarboxylase</fullName>
    </alternativeName>
    <component>
        <recommendedName>
            <fullName evidence="9">Arginine decarboxylase beta chain</fullName>
        </recommendedName>
    </component>
    <component>
        <recommendedName>
            <fullName evidence="9">Arginine decarboxylase alpha chain</fullName>
        </recommendedName>
    </component>
</protein>
<comment type="PTM">
    <text evidence="9">Is synthesized initially as an inactive proenzyme. Formation of the active enzyme involves a self-maturation process in which the active site pyruvoyl group is generated from an internal serine residue via an autocatalytic post-translational modification. Two non-identical subunits are generated from the proenzyme in this reaction, and the pyruvate is formed at the N-terminus of the alpha chain, which is derived from the carboxyl end of the proenzyme. The post-translation cleavage follows an unusual pathway, termed non-hydrolytic serinolysis, in which the side chain hydroxyl group of the serine supplies its oxygen atom to form the C-terminus of the beta chain, while the remainder of the serine residue undergoes an oxidative deamination to produce ammonia and the pyruvoyl group blocking the N-terminus of the alpha chain.</text>
</comment>
<feature type="active site" description="Schiff-base intermediate with substrate; via pyruvic acid" evidence="9">
    <location>
        <position position="83"/>
    </location>
</feature>
<feature type="active site" description="Proton acceptor; for processing activity" evidence="9">
    <location>
        <position position="88"/>
    </location>
</feature>
<feature type="active site" description="Proton donor; for catalytic activity" evidence="9">
    <location>
        <position position="103"/>
    </location>
</feature>
<feature type="chain" id="PRO_5042650458" description="Arginine decarboxylase beta chain" evidence="9">
    <location>
        <begin position="1"/>
        <end position="82"/>
    </location>
</feature>
<keyword evidence="7 9" id="KW-0670">Pyruvate</keyword>
<comment type="cofactor">
    <cofactor evidence="9">
        <name>pyruvate</name>
        <dbReference type="ChEBI" id="CHEBI:15361"/>
    </cofactor>
    <text evidence="9">Binds 1 pyruvoyl group covalently per subunit.</text>
</comment>
<evidence type="ECO:0000256" key="8">
    <source>
        <dbReference type="ARBA" id="ARBA00061583"/>
    </source>
</evidence>
<proteinExistence type="inferred from homology"/>
<comment type="catalytic activity">
    <reaction evidence="9">
        <text>L-arginine + H(+) = agmatine + CO2</text>
        <dbReference type="Rhea" id="RHEA:17641"/>
        <dbReference type="ChEBI" id="CHEBI:15378"/>
        <dbReference type="ChEBI" id="CHEBI:16526"/>
        <dbReference type="ChEBI" id="CHEBI:32682"/>
        <dbReference type="ChEBI" id="CHEBI:58145"/>
        <dbReference type="EC" id="4.1.1.19"/>
    </reaction>
</comment>
<dbReference type="Pfam" id="PF02675">
    <property type="entry name" value="AdoMet_dc"/>
    <property type="match status" value="1"/>
</dbReference>
<dbReference type="NCBIfam" id="TIGR03330">
    <property type="entry name" value="SAM_DCase_Bsu"/>
    <property type="match status" value="1"/>
</dbReference>
<comment type="pathway">
    <text evidence="9">Amine and polyamine biosynthesis; agmatine biosynthesis; agmatine from L-arginine: step 1/1.</text>
</comment>
<keyword evidence="11" id="KW-1185">Reference proteome</keyword>